<name>A0A8K0NDX6_COCNU</name>
<dbReference type="EMBL" id="CM017887">
    <property type="protein sequence ID" value="KAG1371765.1"/>
    <property type="molecule type" value="Genomic_DNA"/>
</dbReference>
<reference evidence="2" key="1">
    <citation type="journal article" date="2017" name="Gigascience">
        <title>The genome draft of coconut (Cocos nucifera).</title>
        <authorList>
            <person name="Xiao Y."/>
            <person name="Xu P."/>
            <person name="Fan H."/>
            <person name="Baudouin L."/>
            <person name="Xia W."/>
            <person name="Bocs S."/>
            <person name="Xu J."/>
            <person name="Li Q."/>
            <person name="Guo A."/>
            <person name="Zhou L."/>
            <person name="Li J."/>
            <person name="Wu Y."/>
            <person name="Ma Z."/>
            <person name="Armero A."/>
            <person name="Issali A.E."/>
            <person name="Liu N."/>
            <person name="Peng M."/>
            <person name="Yang Y."/>
        </authorList>
    </citation>
    <scope>NUCLEOTIDE SEQUENCE</scope>
    <source>
        <tissue evidence="2">Spear leaf of Hainan Tall coconut</tissue>
    </source>
</reference>
<dbReference type="InterPro" id="IPR006873">
    <property type="entry name" value="DUF620"/>
</dbReference>
<feature type="region of interest" description="Disordered" evidence="1">
    <location>
        <begin position="195"/>
        <end position="215"/>
    </location>
</feature>
<evidence type="ECO:0000313" key="2">
    <source>
        <dbReference type="EMBL" id="KAG1371765.1"/>
    </source>
</evidence>
<comment type="caution">
    <text evidence="2">The sequence shown here is derived from an EMBL/GenBank/DDBJ whole genome shotgun (WGS) entry which is preliminary data.</text>
</comment>
<dbReference type="AlphaFoldDB" id="A0A8K0NDX6"/>
<keyword evidence="3" id="KW-1185">Reference proteome</keyword>
<dbReference type="PANTHER" id="PTHR31300:SF30">
    <property type="entry name" value="EMB|CAB81597.1"/>
    <property type="match status" value="1"/>
</dbReference>
<proteinExistence type="predicted"/>
<protein>
    <submittedName>
        <fullName evidence="2">Uncharacterized protein</fullName>
    </submittedName>
</protein>
<dbReference type="OrthoDB" id="1065010at2759"/>
<reference evidence="2" key="2">
    <citation type="submission" date="2019-07" db="EMBL/GenBank/DDBJ databases">
        <authorList>
            <person name="Yang Y."/>
            <person name="Bocs S."/>
            <person name="Baudouin L."/>
        </authorList>
    </citation>
    <scope>NUCLEOTIDE SEQUENCE</scope>
    <source>
        <tissue evidence="2">Spear leaf of Hainan Tall coconut</tissue>
    </source>
</reference>
<dbReference type="PANTHER" id="PTHR31300">
    <property type="entry name" value="LIPASE"/>
    <property type="match status" value="1"/>
</dbReference>
<dbReference type="Pfam" id="PF04788">
    <property type="entry name" value="DUF620"/>
    <property type="match status" value="1"/>
</dbReference>
<evidence type="ECO:0000256" key="1">
    <source>
        <dbReference type="SAM" id="MobiDB-lite"/>
    </source>
</evidence>
<gene>
    <name evidence="2" type="ORF">COCNU_16G008590</name>
</gene>
<sequence length="422" mass="45948">MRKLCANLDREDGLDTVLEVPIPEEMFSSGSNSRSHKSLYANVKAWMRSHVDRPAPSSLGREAELQLMLGVIGAPLVPLPVQAQKSIISHHIKEDPIEASMAKYIIQQYIAASGGEQALKSVDSTYVMGKVRMIASEVVTGNGSNTSHTNTKVTKGGRGGEMGGFVLWQKKPDLWCLELVVAGCKISAGSDGKVAWRQTPRHQSHASRGPPRPLRRALQGFDPRSTASLFSNAVCLGEKAVNGLDCFVLRLDAQAAALRARSSGGVEIIRHTVWGYFSQRTGLLVQLEDSHLIRIKSASERNVYWETTMESSVEDYRPIDGIYIAHAGRTTASLFRFGGDSNDGRTRTRMEEAWAGEEVDFNIWDLSMDCFLPPGDLEDAKEGCDAMVKGARPPIGAQAPLRIGHSKVAALGIDEDSGSTDE</sequence>
<evidence type="ECO:0000313" key="3">
    <source>
        <dbReference type="Proteomes" id="UP000797356"/>
    </source>
</evidence>
<organism evidence="2 3">
    <name type="scientific">Cocos nucifera</name>
    <name type="common">Coconut palm</name>
    <dbReference type="NCBI Taxonomy" id="13894"/>
    <lineage>
        <taxon>Eukaryota</taxon>
        <taxon>Viridiplantae</taxon>
        <taxon>Streptophyta</taxon>
        <taxon>Embryophyta</taxon>
        <taxon>Tracheophyta</taxon>
        <taxon>Spermatophyta</taxon>
        <taxon>Magnoliopsida</taxon>
        <taxon>Liliopsida</taxon>
        <taxon>Arecaceae</taxon>
        <taxon>Arecoideae</taxon>
        <taxon>Cocoseae</taxon>
        <taxon>Attaleinae</taxon>
        <taxon>Cocos</taxon>
    </lineage>
</organism>
<dbReference type="Proteomes" id="UP000797356">
    <property type="component" value="Chromosome 16"/>
</dbReference>
<accession>A0A8K0NDX6</accession>